<dbReference type="GO" id="GO:0015288">
    <property type="term" value="F:porin activity"/>
    <property type="evidence" value="ECO:0007669"/>
    <property type="project" value="TreeGrafter"/>
</dbReference>
<evidence type="ECO:0000313" key="10">
    <source>
        <dbReference type="Proteomes" id="UP000216429"/>
    </source>
</evidence>
<sequence length="540" mass="59952">MILDFTYSYATSSESIANVKNETSHRRVPRLAMLVAAMAVVGLSGCAIQPKPFSDAERAATARNERSVLFVNQQPVTGPITLDEAMARAVRYNLDHRLKMMEEALSQRQLDLSNFNLLPKLTAQAGYSNRNRELASGSEGLYTGQESLIPSFSTDKDSRTADLSLSWNLLDFGVSYFEAQQQADHVLVLEQRRRKVVQMLMQQVRESYWQTLGAQRLRDRIGPLLDQARAALADSRREQSQGLRSPITTLNYQRTLLDLMRQLEAVRDQLEEAKPRLAALMNMDPGTDFTLASSDAFIVPVFDMPMEKMEDMALQRRPELVEASYNERIGVNETHKAIAKLLPGIELSLGTHYDSNSFLVYNSWRSAGVRISWNLLNLLNAGNIRDAAQAQLDVAQTQRMALSMAVLSQVHIARNQLAAKTRQYNLFKEANDVDQQILRHTQNATSASAQGKLEEIRVSTAAMMSELRQYQSYGELESAYGRMLATLGLDPLGDKLSGNDLAALTASIAQEQQRWNDLAAQAPTHTAALAAAPGAGDSAK</sequence>
<comment type="caution">
    <text evidence="9">The sequence shown here is derived from an EMBL/GenBank/DDBJ whole genome shotgun (WGS) entry which is preliminary data.</text>
</comment>
<evidence type="ECO:0000256" key="6">
    <source>
        <dbReference type="ARBA" id="ARBA00023136"/>
    </source>
</evidence>
<keyword evidence="8" id="KW-0175">Coiled coil</keyword>
<evidence type="ECO:0000256" key="2">
    <source>
        <dbReference type="ARBA" id="ARBA00007613"/>
    </source>
</evidence>
<evidence type="ECO:0000256" key="5">
    <source>
        <dbReference type="ARBA" id="ARBA00022692"/>
    </source>
</evidence>
<reference evidence="10" key="1">
    <citation type="submission" date="2017-05" db="EMBL/GenBank/DDBJ databases">
        <title>Complete and WGS of Bordetella genogroups.</title>
        <authorList>
            <person name="Spilker T."/>
            <person name="Lipuma J."/>
        </authorList>
    </citation>
    <scope>NUCLEOTIDE SEQUENCE [LARGE SCALE GENOMIC DNA]</scope>
    <source>
        <strain evidence="10">AU6712</strain>
    </source>
</reference>
<keyword evidence="4" id="KW-1134">Transmembrane beta strand</keyword>
<keyword evidence="10" id="KW-1185">Reference proteome</keyword>
<dbReference type="AlphaFoldDB" id="A0A261VCN5"/>
<dbReference type="OrthoDB" id="9764652at2"/>
<dbReference type="GO" id="GO:0009279">
    <property type="term" value="C:cell outer membrane"/>
    <property type="evidence" value="ECO:0007669"/>
    <property type="project" value="UniProtKB-SubCell"/>
</dbReference>
<dbReference type="SUPFAM" id="SSF56954">
    <property type="entry name" value="Outer membrane efflux proteins (OEP)"/>
    <property type="match status" value="1"/>
</dbReference>
<keyword evidence="3" id="KW-0813">Transport</keyword>
<feature type="coiled-coil region" evidence="8">
    <location>
        <begin position="253"/>
        <end position="280"/>
    </location>
</feature>
<evidence type="ECO:0000256" key="4">
    <source>
        <dbReference type="ARBA" id="ARBA00022452"/>
    </source>
</evidence>
<dbReference type="Pfam" id="PF02321">
    <property type="entry name" value="OEP"/>
    <property type="match status" value="1"/>
</dbReference>
<evidence type="ECO:0000256" key="1">
    <source>
        <dbReference type="ARBA" id="ARBA00004442"/>
    </source>
</evidence>
<accession>A0A261VCN5</accession>
<dbReference type="InterPro" id="IPR051906">
    <property type="entry name" value="TolC-like"/>
</dbReference>
<evidence type="ECO:0000256" key="7">
    <source>
        <dbReference type="ARBA" id="ARBA00023237"/>
    </source>
</evidence>
<keyword evidence="6" id="KW-0472">Membrane</keyword>
<comment type="similarity">
    <text evidence="2">Belongs to the outer membrane factor (OMF) (TC 1.B.17) family.</text>
</comment>
<keyword evidence="7" id="KW-0998">Cell outer membrane</keyword>
<keyword evidence="5" id="KW-0812">Transmembrane</keyword>
<protein>
    <submittedName>
        <fullName evidence="9">Transporter</fullName>
    </submittedName>
</protein>
<dbReference type="InterPro" id="IPR003423">
    <property type="entry name" value="OMP_efflux"/>
</dbReference>
<proteinExistence type="inferred from homology"/>
<dbReference type="PANTHER" id="PTHR30026">
    <property type="entry name" value="OUTER MEMBRANE PROTEIN TOLC"/>
    <property type="match status" value="1"/>
</dbReference>
<dbReference type="EMBL" id="NEVU01000003">
    <property type="protein sequence ID" value="OZI71597.1"/>
    <property type="molecule type" value="Genomic_DNA"/>
</dbReference>
<dbReference type="RefSeq" id="WP_094815449.1">
    <property type="nucleotide sequence ID" value="NZ_NEVU01000003.1"/>
</dbReference>
<comment type="subcellular location">
    <subcellularLocation>
        <location evidence="1">Cell outer membrane</location>
    </subcellularLocation>
</comment>
<dbReference type="GO" id="GO:1990281">
    <property type="term" value="C:efflux pump complex"/>
    <property type="evidence" value="ECO:0007669"/>
    <property type="project" value="TreeGrafter"/>
</dbReference>
<gene>
    <name evidence="9" type="ORF">CAL22_17470</name>
</gene>
<name>A0A261VCN5_9BORD</name>
<dbReference type="GO" id="GO:0015562">
    <property type="term" value="F:efflux transmembrane transporter activity"/>
    <property type="evidence" value="ECO:0007669"/>
    <property type="project" value="InterPro"/>
</dbReference>
<dbReference type="PANTHER" id="PTHR30026:SF20">
    <property type="entry name" value="OUTER MEMBRANE PROTEIN TOLC"/>
    <property type="match status" value="1"/>
</dbReference>
<dbReference type="Gene3D" id="1.20.1600.10">
    <property type="entry name" value="Outer membrane efflux proteins (OEP)"/>
    <property type="match status" value="1"/>
</dbReference>
<organism evidence="9 10">
    <name type="scientific">Bordetella genomosp. 12</name>
    <dbReference type="NCBI Taxonomy" id="463035"/>
    <lineage>
        <taxon>Bacteria</taxon>
        <taxon>Pseudomonadati</taxon>
        <taxon>Pseudomonadota</taxon>
        <taxon>Betaproteobacteria</taxon>
        <taxon>Burkholderiales</taxon>
        <taxon>Alcaligenaceae</taxon>
        <taxon>Bordetella</taxon>
    </lineage>
</organism>
<dbReference type="Proteomes" id="UP000216429">
    <property type="component" value="Unassembled WGS sequence"/>
</dbReference>
<evidence type="ECO:0000256" key="3">
    <source>
        <dbReference type="ARBA" id="ARBA00022448"/>
    </source>
</evidence>
<evidence type="ECO:0000313" key="9">
    <source>
        <dbReference type="EMBL" id="OZI71597.1"/>
    </source>
</evidence>
<evidence type="ECO:0000256" key="8">
    <source>
        <dbReference type="SAM" id="Coils"/>
    </source>
</evidence>